<dbReference type="InterPro" id="IPR016785">
    <property type="entry name" value="ComGD"/>
</dbReference>
<reference evidence="1 2" key="1">
    <citation type="submission" date="2021-01" db="EMBL/GenBank/DDBJ databases">
        <title>Genomic Encyclopedia of Type Strains, Phase IV (KMG-IV): sequencing the most valuable type-strain genomes for metagenomic binning, comparative biology and taxonomic classification.</title>
        <authorList>
            <person name="Goeker M."/>
        </authorList>
    </citation>
    <scope>NUCLEOTIDE SEQUENCE [LARGE SCALE GENOMIC DNA]</scope>
    <source>
        <strain evidence="1 2">DSM 27513</strain>
    </source>
</reference>
<keyword evidence="2" id="KW-1185">Reference proteome</keyword>
<gene>
    <name evidence="1" type="ORF">JOC31_001547</name>
</gene>
<dbReference type="EMBL" id="JAFBEI010000033">
    <property type="protein sequence ID" value="MBM7636723.1"/>
    <property type="molecule type" value="Genomic_DNA"/>
</dbReference>
<dbReference type="Proteomes" id="UP000809081">
    <property type="component" value="Unassembled WGS sequence"/>
</dbReference>
<name>A0ABS2PMR7_9STRE</name>
<evidence type="ECO:0000313" key="1">
    <source>
        <dbReference type="EMBL" id="MBM7636723.1"/>
    </source>
</evidence>
<comment type="caution">
    <text evidence="1">The sequence shown here is derived from an EMBL/GenBank/DDBJ whole genome shotgun (WGS) entry which is preliminary data.</text>
</comment>
<accession>A0ABS2PMR7</accession>
<evidence type="ECO:0008006" key="3">
    <source>
        <dbReference type="Google" id="ProtNLM"/>
    </source>
</evidence>
<organism evidence="1 2">
    <name type="scientific">Streptococcus saliviloxodontae</name>
    <dbReference type="NCBI Taxonomy" id="1349416"/>
    <lineage>
        <taxon>Bacteria</taxon>
        <taxon>Bacillati</taxon>
        <taxon>Bacillota</taxon>
        <taxon>Bacilli</taxon>
        <taxon>Lactobacillales</taxon>
        <taxon>Streptococcaceae</taxon>
        <taxon>Streptococcus</taxon>
    </lineage>
</organism>
<sequence length="91" mass="10374">MLHFEHLYRESQQLSIAGQREVSLNVTQDSIQSDIQTIELPKSVRISKPIHLVFSKDGGNSSLAKVGFQLSNKQVYYQLYLGSGKYRKTED</sequence>
<evidence type="ECO:0000313" key="2">
    <source>
        <dbReference type="Proteomes" id="UP000809081"/>
    </source>
</evidence>
<protein>
    <recommendedName>
        <fullName evidence="3">Competence protein</fullName>
    </recommendedName>
</protein>
<proteinExistence type="predicted"/>
<dbReference type="NCBIfam" id="NF040982">
    <property type="entry name" value="ComGD"/>
    <property type="match status" value="1"/>
</dbReference>